<feature type="transmembrane region" description="Helical" evidence="2">
    <location>
        <begin position="58"/>
        <end position="78"/>
    </location>
</feature>
<reference evidence="3" key="1">
    <citation type="submission" date="2019-08" db="EMBL/GenBank/DDBJ databases">
        <title>Genomic characterization of a novel candidate phylum (ARYD3) from a high temperature, high salinity tertiary oil reservoir in north central Oklahoma, USA.</title>
        <authorList>
            <person name="Youssef N.H."/>
            <person name="Yadav A."/>
            <person name="Elshahed M.S."/>
        </authorList>
    </citation>
    <scope>NUCLEOTIDE SEQUENCE [LARGE SCALE GENOMIC DNA]</scope>
    <source>
        <strain evidence="3">ARYD3</strain>
    </source>
</reference>
<feature type="coiled-coil region" evidence="1">
    <location>
        <begin position="5"/>
        <end position="44"/>
    </location>
</feature>
<comment type="caution">
    <text evidence="3">The sequence shown here is derived from an EMBL/GenBank/DDBJ whole genome shotgun (WGS) entry which is preliminary data.</text>
</comment>
<keyword evidence="2" id="KW-0472">Membrane</keyword>
<keyword evidence="4" id="KW-1185">Reference proteome</keyword>
<proteinExistence type="predicted"/>
<feature type="transmembrane region" description="Helical" evidence="2">
    <location>
        <begin position="84"/>
        <end position="103"/>
    </location>
</feature>
<organism evidence="3 4">
    <name type="scientific">Candidatus Mcinerneyibacterium aminivorans</name>
    <dbReference type="NCBI Taxonomy" id="2703815"/>
    <lineage>
        <taxon>Bacteria</taxon>
        <taxon>Candidatus Macinerneyibacteriota</taxon>
        <taxon>Candidatus Mcinerneyibacteria</taxon>
        <taxon>Candidatus Mcinerneyibacteriales</taxon>
        <taxon>Candidatus Mcinerneyibacteriaceae</taxon>
        <taxon>Candidatus Mcinerneyibacterium</taxon>
    </lineage>
</organism>
<dbReference type="Proteomes" id="UP000324143">
    <property type="component" value="Unassembled WGS sequence"/>
</dbReference>
<evidence type="ECO:0000256" key="2">
    <source>
        <dbReference type="SAM" id="Phobius"/>
    </source>
</evidence>
<protein>
    <submittedName>
        <fullName evidence="3">Uncharacterized protein</fullName>
    </submittedName>
</protein>
<keyword evidence="1" id="KW-0175">Coiled coil</keyword>
<keyword evidence="2" id="KW-0812">Transmembrane</keyword>
<evidence type="ECO:0000313" key="3">
    <source>
        <dbReference type="EMBL" id="TYB32177.1"/>
    </source>
</evidence>
<sequence>MDKNIDKEEAQRLIEEEDMNEKEVEDLIEEIEHFKKEKERVRSIVGNIGGMPSFNSRAFNIIFSIIVIGLLVASFIVVNERIHFILSDIAIAAISVKIIYLIYKQGRVNHFKLWILSSLEWKVNEISKKVKTLEKKVEDEEKESKK</sequence>
<keyword evidence="2" id="KW-1133">Transmembrane helix</keyword>
<name>A0A5D0MES9_9BACT</name>
<evidence type="ECO:0000256" key="1">
    <source>
        <dbReference type="SAM" id="Coils"/>
    </source>
</evidence>
<gene>
    <name evidence="3" type="ORF">FXF47_00115</name>
</gene>
<evidence type="ECO:0000313" key="4">
    <source>
        <dbReference type="Proteomes" id="UP000324143"/>
    </source>
</evidence>
<feature type="coiled-coil region" evidence="1">
    <location>
        <begin position="116"/>
        <end position="143"/>
    </location>
</feature>
<dbReference type="AlphaFoldDB" id="A0A5D0MES9"/>
<dbReference type="EMBL" id="VSIX01000003">
    <property type="protein sequence ID" value="TYB32177.1"/>
    <property type="molecule type" value="Genomic_DNA"/>
</dbReference>
<accession>A0A5D0MES9</accession>